<dbReference type="SUPFAM" id="SSF50346">
    <property type="entry name" value="PRC-barrel domain"/>
    <property type="match status" value="1"/>
</dbReference>
<feature type="domain" description="PRC-barrel" evidence="3">
    <location>
        <begin position="64"/>
        <end position="138"/>
    </location>
</feature>
<comment type="caution">
    <text evidence="4">The sequence shown here is derived from an EMBL/GenBank/DDBJ whole genome shotgun (WGS) entry which is preliminary data.</text>
</comment>
<name>A0A109J725_9BRAD</name>
<sequence length="168" mass="17646">MRSRVIISLVAVALVTCASVRAADDSPSPSPTPSPPAAAQAAPKEQAKEPSPPPSVTVIGARDAHGILGRDVRSAANEDMGRIVDVIVDRDGKVRAAVIDFGGFLGVGSRKIVVDWKALRFAGVNNKSDSIVLDLNKQQVSAAPEYKEDTPVIVLGAAGSLQPWDYEH</sequence>
<feature type="signal peptide" evidence="2">
    <location>
        <begin position="1"/>
        <end position="22"/>
    </location>
</feature>
<gene>
    <name evidence="4" type="ORF">AS156_24995</name>
</gene>
<dbReference type="PANTHER" id="PTHR36505">
    <property type="entry name" value="BLR1072 PROTEIN"/>
    <property type="match status" value="1"/>
</dbReference>
<evidence type="ECO:0000256" key="1">
    <source>
        <dbReference type="SAM" id="MobiDB-lite"/>
    </source>
</evidence>
<reference evidence="4 5" key="1">
    <citation type="submission" date="2015-11" db="EMBL/GenBank/DDBJ databases">
        <title>Draft Genome Sequence of the Strain BR 10303 (Bradyrhizobium sp.) isolated from nodules of Centrolobium paraense.</title>
        <authorList>
            <person name="Zelli J.E."/>
            <person name="Simoes-Araujo J.L."/>
            <person name="Barauna A.C."/>
            <person name="Silva K."/>
        </authorList>
    </citation>
    <scope>NUCLEOTIDE SEQUENCE [LARGE SCALE GENOMIC DNA]</scope>
    <source>
        <strain evidence="4 5">BR 10303</strain>
    </source>
</reference>
<dbReference type="Pfam" id="PF05239">
    <property type="entry name" value="PRC"/>
    <property type="match status" value="1"/>
</dbReference>
<dbReference type="InterPro" id="IPR027275">
    <property type="entry name" value="PRC-brl_dom"/>
</dbReference>
<dbReference type="Gene3D" id="2.30.30.240">
    <property type="entry name" value="PRC-barrel domain"/>
    <property type="match status" value="1"/>
</dbReference>
<dbReference type="InterPro" id="IPR011033">
    <property type="entry name" value="PRC_barrel-like_sf"/>
</dbReference>
<dbReference type="OrthoDB" id="7876889at2"/>
<keyword evidence="2" id="KW-0732">Signal</keyword>
<feature type="chain" id="PRO_5007136472" description="PRC-barrel domain-containing protein" evidence="2">
    <location>
        <begin position="23"/>
        <end position="168"/>
    </location>
</feature>
<protein>
    <recommendedName>
        <fullName evidence="3">PRC-barrel domain-containing protein</fullName>
    </recommendedName>
</protein>
<proteinExistence type="predicted"/>
<feature type="region of interest" description="Disordered" evidence="1">
    <location>
        <begin position="22"/>
        <end position="55"/>
    </location>
</feature>
<organism evidence="4 5">
    <name type="scientific">Bradyrhizobium macuxiense</name>
    <dbReference type="NCBI Taxonomy" id="1755647"/>
    <lineage>
        <taxon>Bacteria</taxon>
        <taxon>Pseudomonadati</taxon>
        <taxon>Pseudomonadota</taxon>
        <taxon>Alphaproteobacteria</taxon>
        <taxon>Hyphomicrobiales</taxon>
        <taxon>Nitrobacteraceae</taxon>
        <taxon>Bradyrhizobium</taxon>
    </lineage>
</organism>
<dbReference type="RefSeq" id="WP_066516206.1">
    <property type="nucleotide sequence ID" value="NZ_LNCU01000132.1"/>
</dbReference>
<evidence type="ECO:0000313" key="5">
    <source>
        <dbReference type="Proteomes" id="UP000057737"/>
    </source>
</evidence>
<evidence type="ECO:0000313" key="4">
    <source>
        <dbReference type="EMBL" id="KWV43573.1"/>
    </source>
</evidence>
<dbReference type="PANTHER" id="PTHR36505:SF1">
    <property type="entry name" value="BLR1072 PROTEIN"/>
    <property type="match status" value="1"/>
</dbReference>
<dbReference type="AlphaFoldDB" id="A0A109J725"/>
<evidence type="ECO:0000259" key="3">
    <source>
        <dbReference type="Pfam" id="PF05239"/>
    </source>
</evidence>
<dbReference type="Proteomes" id="UP000057737">
    <property type="component" value="Unassembled WGS sequence"/>
</dbReference>
<keyword evidence="5" id="KW-1185">Reference proteome</keyword>
<dbReference type="EMBL" id="LNCU01000132">
    <property type="protein sequence ID" value="KWV43573.1"/>
    <property type="molecule type" value="Genomic_DNA"/>
</dbReference>
<evidence type="ECO:0000256" key="2">
    <source>
        <dbReference type="SAM" id="SignalP"/>
    </source>
</evidence>
<accession>A0A109J725</accession>